<dbReference type="Gene3D" id="1.20.1280.50">
    <property type="match status" value="1"/>
</dbReference>
<comment type="caution">
    <text evidence="2">The sequence shown here is derived from an EMBL/GenBank/DDBJ whole genome shotgun (WGS) entry which is preliminary data.</text>
</comment>
<sequence>MRPLSMRLRLPSPFRLSSSSRRQAHNRRSCSIDHAELPPELWLEIISILPMATILALTFTCRSLRGLAQPFIFQRISFRLSPEKTYMERLSQRLFFIRSPSIAYHIEECSITIPRRTKGVNVTLERAIDTVFDAIVGFPNLVKLAFSGLDLTQKRLQDLTLLSMSIIELNSCVVYDSDEGSVPVKTLICNFNPSSVEPNAPLVQNLSPFLDRSYIQSIAAGPVSAECILTVLSNSSSPYSCLTSLTIPVDTMTFARTLRALSLCPQLCHLSLPFGNEPPARYLTSLPPALLPNLRSFDGPHQYAAILSSTSSFPFPGHSRPIHTITLRPFSNTTFLTLPAPLLRSVATLSALDLHSLDILAITILPSLLPLLCTATPALKHLAINAHPDFYARCVTLVDAARAISTYGLPAGLVSLRLGVQMRAVEVEKRGGVGAGPGMVWGSARRWCVNLEEVRMWFWTQPRPAWVVCSRVGEMGMTVRVEY</sequence>
<evidence type="ECO:0000313" key="2">
    <source>
        <dbReference type="EMBL" id="RDB19264.1"/>
    </source>
</evidence>
<organism evidence="2 3">
    <name type="scientific">Hypsizygus marmoreus</name>
    <name type="common">White beech mushroom</name>
    <name type="synonym">Agaricus marmoreus</name>
    <dbReference type="NCBI Taxonomy" id="39966"/>
    <lineage>
        <taxon>Eukaryota</taxon>
        <taxon>Fungi</taxon>
        <taxon>Dikarya</taxon>
        <taxon>Basidiomycota</taxon>
        <taxon>Agaricomycotina</taxon>
        <taxon>Agaricomycetes</taxon>
        <taxon>Agaricomycetidae</taxon>
        <taxon>Agaricales</taxon>
        <taxon>Tricholomatineae</taxon>
        <taxon>Lyophyllaceae</taxon>
        <taxon>Hypsizygus</taxon>
    </lineage>
</organism>
<dbReference type="InterPro" id="IPR036047">
    <property type="entry name" value="F-box-like_dom_sf"/>
</dbReference>
<dbReference type="InterPro" id="IPR001810">
    <property type="entry name" value="F-box_dom"/>
</dbReference>
<dbReference type="Proteomes" id="UP000076154">
    <property type="component" value="Unassembled WGS sequence"/>
</dbReference>
<proteinExistence type="predicted"/>
<protein>
    <recommendedName>
        <fullName evidence="1">F-box domain-containing protein</fullName>
    </recommendedName>
</protein>
<accession>A0A369JIM9</accession>
<keyword evidence="3" id="KW-1185">Reference proteome</keyword>
<dbReference type="InParanoid" id="A0A369JIM9"/>
<dbReference type="OrthoDB" id="2886535at2759"/>
<feature type="domain" description="F-box" evidence="1">
    <location>
        <begin position="31"/>
        <end position="76"/>
    </location>
</feature>
<dbReference type="SUPFAM" id="SSF81383">
    <property type="entry name" value="F-box domain"/>
    <property type="match status" value="1"/>
</dbReference>
<dbReference type="AlphaFoldDB" id="A0A369JIM9"/>
<dbReference type="Pfam" id="PF12937">
    <property type="entry name" value="F-box-like"/>
    <property type="match status" value="1"/>
</dbReference>
<evidence type="ECO:0000259" key="1">
    <source>
        <dbReference type="PROSITE" id="PS50181"/>
    </source>
</evidence>
<dbReference type="EMBL" id="LUEZ02000080">
    <property type="protein sequence ID" value="RDB19264.1"/>
    <property type="molecule type" value="Genomic_DNA"/>
</dbReference>
<dbReference type="PROSITE" id="PS50181">
    <property type="entry name" value="FBOX"/>
    <property type="match status" value="1"/>
</dbReference>
<gene>
    <name evidence="2" type="ORF">Hypma_013510</name>
</gene>
<name>A0A369JIM9_HYPMA</name>
<reference evidence="2" key="1">
    <citation type="submission" date="2018-04" db="EMBL/GenBank/DDBJ databases">
        <title>Whole genome sequencing of Hypsizygus marmoreus.</title>
        <authorList>
            <person name="Choi I.-G."/>
            <person name="Min B."/>
            <person name="Kim J.-G."/>
            <person name="Kim S."/>
            <person name="Oh Y.-L."/>
            <person name="Kong W.-S."/>
            <person name="Park H."/>
            <person name="Jeong J."/>
            <person name="Song E.-S."/>
        </authorList>
    </citation>
    <scope>NUCLEOTIDE SEQUENCE [LARGE SCALE GENOMIC DNA]</scope>
    <source>
        <strain evidence="2">51987-8</strain>
    </source>
</reference>
<evidence type="ECO:0000313" key="3">
    <source>
        <dbReference type="Proteomes" id="UP000076154"/>
    </source>
</evidence>